<dbReference type="InterPro" id="IPR028203">
    <property type="entry name" value="PSII_CF48-like_dom"/>
</dbReference>
<accession>A0A6J4SFU2</accession>
<evidence type="ECO:0000256" key="2">
    <source>
        <dbReference type="ARBA" id="ARBA00023276"/>
    </source>
</evidence>
<dbReference type="AlphaFoldDB" id="A0A6J4SFU2"/>
<feature type="signal peptide" evidence="3">
    <location>
        <begin position="1"/>
        <end position="24"/>
    </location>
</feature>
<evidence type="ECO:0000256" key="3">
    <source>
        <dbReference type="SAM" id="SignalP"/>
    </source>
</evidence>
<keyword evidence="1" id="KW-0602">Photosynthesis</keyword>
<dbReference type="Pfam" id="PF14870">
    <property type="entry name" value="PSII_BNR"/>
    <property type="match status" value="1"/>
</dbReference>
<organism evidence="5">
    <name type="scientific">uncultured Solirubrobacteraceae bacterium</name>
    <dbReference type="NCBI Taxonomy" id="1162706"/>
    <lineage>
        <taxon>Bacteria</taxon>
        <taxon>Bacillati</taxon>
        <taxon>Actinomycetota</taxon>
        <taxon>Thermoleophilia</taxon>
        <taxon>Solirubrobacterales</taxon>
        <taxon>Solirubrobacteraceae</taxon>
        <taxon>environmental samples</taxon>
    </lineage>
</organism>
<sequence>MRRLRRSLVAAAAATALTATTAQAAVQVSQSGWQWGNPTPQGNTLRGIDFNSGAGYAIGDAGTALRTDDGGETWLGLATGTSQNLQRVQAVTRDVVVILGGNGCVVRRSDDGGRTFRKIYVLAEIDCPEPVQAVHFVDPQTGYLFLRNGNVLRTTDAGETFSRQTAVPGTTGSTGGGSAVPADAIFTTPDAGIVFIAGTNIAYRTTDAGISWTQEKDIDTGSVQGLKRLDADSAFAFGPDTLLRTDDNGETWKRRGAGSGVTITGISCATSDLCLLTTEQGSRILRTENGGGTAEPITASTQALFAAGFQSPTRAVALGVGGSTVVSDDGGKNYRPVGGDIAGSFPFGLRLGPAANIAFALGARGQLARTDNGGVTWRAVNVATSADMQDTSFASATEGYALDQRGGLFRTQNGGQSWSTLDPGTTSPPRAVITSGELVLLAGPRGIRRGTGGERFDAIDSGPARRAAVDKFDRAGSALFAYGTTTAIRSTNRGSSWSLFALPGRKNRRGKLVPYRIQDLEMTSATKGYVLDIEGRVWFTTNGGRRWTESAGVGTNRGLALAFGTDSGGYLTLSEYTADRGASYVMRTSDSGRTWRPQRIATGTFPGTEGVISPTNTKSYALTSTPAAGGEIFRSLFFTDRGGDAGTPSQLTLERVPALTKRKLRAEGGRISVKGALRGAQGGERIVVSARSTKSTRWTSQVVQAGANGGSFTARFRASGSTLVVAHWAGDSGRQGAGTRVLGVRVK</sequence>
<evidence type="ECO:0000256" key="1">
    <source>
        <dbReference type="ARBA" id="ARBA00022531"/>
    </source>
</evidence>
<name>A0A6J4SFU2_9ACTN</name>
<feature type="chain" id="PRO_5026856251" evidence="3">
    <location>
        <begin position="25"/>
        <end position="747"/>
    </location>
</feature>
<dbReference type="PANTHER" id="PTHR47199:SF2">
    <property type="entry name" value="PHOTOSYSTEM II STABILITY_ASSEMBLY FACTOR HCF136, CHLOROPLASTIC"/>
    <property type="match status" value="1"/>
</dbReference>
<proteinExistence type="predicted"/>
<gene>
    <name evidence="5" type="ORF">AVDCRST_MAG85-1327</name>
</gene>
<reference evidence="5" key="1">
    <citation type="submission" date="2020-02" db="EMBL/GenBank/DDBJ databases">
        <authorList>
            <person name="Meier V. D."/>
        </authorList>
    </citation>
    <scope>NUCLEOTIDE SEQUENCE</scope>
    <source>
        <strain evidence="5">AVDCRST_MAG85</strain>
    </source>
</reference>
<evidence type="ECO:0000313" key="5">
    <source>
        <dbReference type="EMBL" id="CAA9492882.1"/>
    </source>
</evidence>
<feature type="domain" description="Photosynthesis system II assembly factor Ycf48/Hcf136-like" evidence="4">
    <location>
        <begin position="41"/>
        <end position="173"/>
    </location>
</feature>
<dbReference type="SUPFAM" id="SSF110296">
    <property type="entry name" value="Oligoxyloglucan reducing end-specific cellobiohydrolase"/>
    <property type="match status" value="2"/>
</dbReference>
<protein>
    <submittedName>
        <fullName evidence="5">GH74</fullName>
    </submittedName>
</protein>
<dbReference type="EMBL" id="CADCVT010000145">
    <property type="protein sequence ID" value="CAA9492882.1"/>
    <property type="molecule type" value="Genomic_DNA"/>
</dbReference>
<keyword evidence="2" id="KW-0604">Photosystem II</keyword>
<dbReference type="Gene3D" id="2.130.10.10">
    <property type="entry name" value="YVTN repeat-like/Quinoprotein amine dehydrogenase"/>
    <property type="match status" value="3"/>
</dbReference>
<evidence type="ECO:0000259" key="4">
    <source>
        <dbReference type="Pfam" id="PF14870"/>
    </source>
</evidence>
<dbReference type="InterPro" id="IPR015943">
    <property type="entry name" value="WD40/YVTN_repeat-like_dom_sf"/>
</dbReference>
<keyword evidence="3" id="KW-0732">Signal</keyword>
<dbReference type="GO" id="GO:0009523">
    <property type="term" value="C:photosystem II"/>
    <property type="evidence" value="ECO:0007669"/>
    <property type="project" value="UniProtKB-KW"/>
</dbReference>
<dbReference type="GO" id="GO:0015979">
    <property type="term" value="P:photosynthesis"/>
    <property type="evidence" value="ECO:0007669"/>
    <property type="project" value="UniProtKB-KW"/>
</dbReference>
<dbReference type="PANTHER" id="PTHR47199">
    <property type="entry name" value="PHOTOSYSTEM II STABILITY/ASSEMBLY FACTOR HCF136, CHLOROPLASTIC"/>
    <property type="match status" value="1"/>
</dbReference>